<dbReference type="STRING" id="706587.Desti_1337"/>
<dbReference type="PANTHER" id="PTHR32329">
    <property type="entry name" value="BIFUNCTIONAL PROTEIN [INCLUDES 2-HYDROXYACYL-COA DEHYDRATASE (N-TER) AND ITS ACTIVATOR DOMAIN (C_TERM)-RELATED"/>
    <property type="match status" value="1"/>
</dbReference>
<dbReference type="GO" id="GO:0046872">
    <property type="term" value="F:metal ion binding"/>
    <property type="evidence" value="ECO:0007669"/>
    <property type="project" value="UniProtKB-KW"/>
</dbReference>
<dbReference type="InterPro" id="IPR018709">
    <property type="entry name" value="CoA_activase_DUF2229"/>
</dbReference>
<dbReference type="Pfam" id="PF01869">
    <property type="entry name" value="BcrAD_BadFG"/>
    <property type="match status" value="2"/>
</dbReference>
<dbReference type="RefSeq" id="WP_014809201.1">
    <property type="nucleotide sequence ID" value="NC_018025.1"/>
</dbReference>
<keyword evidence="4" id="KW-0411">Iron-sulfur</keyword>
<dbReference type="HOGENOM" id="CLU_002393_2_0_7"/>
<dbReference type="eggNOG" id="COG1924">
    <property type="taxonomic scope" value="Bacteria"/>
</dbReference>
<feature type="domain" description="ATPase BadF/BadG/BcrA/BcrD type" evidence="5">
    <location>
        <begin position="95"/>
        <end position="249"/>
    </location>
</feature>
<dbReference type="NCBIfam" id="TIGR00241">
    <property type="entry name" value="CoA_E_activ"/>
    <property type="match status" value="1"/>
</dbReference>
<dbReference type="Gene3D" id="3.40.50.11900">
    <property type="match status" value="1"/>
</dbReference>
<dbReference type="CDD" id="cd24035">
    <property type="entry name" value="ASKHA_NBD_O66634-like_rpt2"/>
    <property type="match status" value="1"/>
</dbReference>
<sequence>MEALGLCLGASTVSLVHLRKEADAIEIIDHKTITHEGNPRKVLLETLENMQCAKEASIAVTGRKFRNFVELTTISEPEALEMAVSHVIGTDGPYRVVISAGGETFLVYHLDESGRIQGIQTGNKCASGTGEFFLQQIGRMNLSLDDVAGLGISDHPHKVSGRCSVFCKSDCTHALNKGVPKNQVVAGLAKMMAGKVVELLKKLPKKHVVLVGGSSKNETMIHYLRKEVEDLHIPEEAPYFEALGAALWALKNPTKRYTGPDDVFQKKGSAFGYLKPLSEFKHLVHFKDRPRGKAEPGDRTIMGLDVGSTTTKGVIMRCSDKAILAADYLRTDGDPVGASRKVYRSLANQIDVPLEIVGLGVTGSGRQIAGLHAMTDGVINEIIAHAAAAVHFDPEVDTIFEIGGQDAKYTYITNGVPSDYAMNEACSAGTGSFLEESAKESLGLKVTDIGPVAYSGMNPPNFNDQCAAFIGSDIKSAAQEGIPVNDIVAGLVYSICMNYSNRVKGNRPVGKKVFMQGGVCYNEAIPAAMAALTGKEIVVPPEPGLMGAFGVALEVERRIEVGLMEAKSFDLERLARREVVHKKSFVCGGGKEKCDRRCEIARIEIEEKVYPFGGACNRYVNLIRHVEFDKRSLDMVDFRQRLVFESLSTEQDNRPTVGFNRSFLMNTYFPFFNAYFSELGYRVVLPDEPDPKGVDQQNAAFCYPVEIAHGFMYNLLSKNPDILFLPHIRGIPTDEENNNTCTCVFVQGEAFYLKSTFEGTLARKVLTPYLDLSGGFDAVFQEFVKLAAEVGASQATAKKAFQAGVKAQTEFRERLRSKGTEILKELAQNPDQMGIVLFGRPYNTFAGEANKGIPGKFASRGYRIIPFDMLPYEDQTIDDEETMYWSMGRMLLKAARFVKHHPQLFGTFISNFSCGPDSFVVGYFREEMGRKPSLTLELDSHTADAGLETRIEAFLDIVQYYRELESKKQIAASYREFRAAECTVVNGKPVIATPDGKHYPLNHPNVRIVIPAMGRFAHEILVNAFRSVGITAHGLPPADEEVLKIGRGNSTCKECLPLQTTVGSMLKYLWHDRPKDEITAYFMPGAGGPCRFGQYNVFSRRLIERYQIPNAAVLTLNASNGYMGLGDRFTLPAWRAIIIGDTMYEIWSTIMAAAQDRESALEIFYREWRAIVNVIDKSWGKIKKQIKSSAAVLSRIPLKMPYEEIPKISLIGEIYVRNDPISLQNLVEKMADRGFIVRTSQTSEWIKYVDWLIKNKIEGKPDIPFWIRYVVKSYFDRKIRGLLAPSGLFFHEVLDVEDLIRAGEKFVSPMLTGEAILTVGAALHEILHPSCGIISIGPFGCMPSRVAESILNEKFTTGEKRELLQKTNGHGPSPLAVLERDQKLPFLAIETDGNAFPQIIEARLEAFSLQARRLHERMLREKRN</sequence>
<protein>
    <submittedName>
        <fullName evidence="7">CoA-substrate-specific enzyme activase, putative</fullName>
    </submittedName>
</protein>
<evidence type="ECO:0000313" key="8">
    <source>
        <dbReference type="Proteomes" id="UP000006055"/>
    </source>
</evidence>
<dbReference type="InterPro" id="IPR002731">
    <property type="entry name" value="ATPase_BadF"/>
</dbReference>
<dbReference type="SUPFAM" id="SSF53067">
    <property type="entry name" value="Actin-like ATPase domain"/>
    <property type="match status" value="2"/>
</dbReference>
<dbReference type="CDD" id="cd24034">
    <property type="entry name" value="ASKHA_NBD_O66634-like_rpt1"/>
    <property type="match status" value="1"/>
</dbReference>
<keyword evidence="2" id="KW-0479">Metal-binding</keyword>
<dbReference type="Gene3D" id="3.30.420.40">
    <property type="match status" value="4"/>
</dbReference>
<dbReference type="InterPro" id="IPR051805">
    <property type="entry name" value="Dehydratase_Activator_Redct"/>
</dbReference>
<dbReference type="Proteomes" id="UP000006055">
    <property type="component" value="Chromosome"/>
</dbReference>
<feature type="domain" description="DUF2229" evidence="6">
    <location>
        <begin position="656"/>
        <end position="870"/>
    </location>
</feature>
<dbReference type="OrthoDB" id="9177882at2"/>
<proteinExistence type="predicted"/>
<dbReference type="eggNOG" id="COG3581">
    <property type="taxonomic scope" value="Bacteria"/>
</dbReference>
<dbReference type="eggNOG" id="COG3580">
    <property type="taxonomic scope" value="Bacteria"/>
</dbReference>
<evidence type="ECO:0000256" key="4">
    <source>
        <dbReference type="ARBA" id="ARBA00023014"/>
    </source>
</evidence>
<accession>I4C3A9</accession>
<evidence type="ECO:0000313" key="7">
    <source>
        <dbReference type="EMBL" id="AFM24050.1"/>
    </source>
</evidence>
<reference evidence="8" key="1">
    <citation type="submission" date="2012-06" db="EMBL/GenBank/DDBJ databases">
        <title>Complete sequence of chromosome of Desulfomonile tiedjei DSM 6799.</title>
        <authorList>
            <person name="Lucas S."/>
            <person name="Copeland A."/>
            <person name="Lapidus A."/>
            <person name="Glavina del Rio T."/>
            <person name="Dalin E."/>
            <person name="Tice H."/>
            <person name="Bruce D."/>
            <person name="Goodwin L."/>
            <person name="Pitluck S."/>
            <person name="Peters L."/>
            <person name="Ovchinnikova G."/>
            <person name="Zeytun A."/>
            <person name="Lu M."/>
            <person name="Kyrpides N."/>
            <person name="Mavromatis K."/>
            <person name="Ivanova N."/>
            <person name="Brettin T."/>
            <person name="Detter J.C."/>
            <person name="Han C."/>
            <person name="Larimer F."/>
            <person name="Land M."/>
            <person name="Hauser L."/>
            <person name="Markowitz V."/>
            <person name="Cheng J.-F."/>
            <person name="Hugenholtz P."/>
            <person name="Woyke T."/>
            <person name="Wu D."/>
            <person name="Spring S."/>
            <person name="Schroeder M."/>
            <person name="Brambilla E."/>
            <person name="Klenk H.-P."/>
            <person name="Eisen J.A."/>
        </authorList>
    </citation>
    <scope>NUCLEOTIDE SEQUENCE [LARGE SCALE GENOMIC DNA]</scope>
    <source>
        <strain evidence="8">ATCC 49306 / DSM 6799 / DCB-1</strain>
    </source>
</reference>
<gene>
    <name evidence="7" type="ordered locus">Desti_1337</name>
</gene>
<keyword evidence="3" id="KW-0408">Iron</keyword>
<name>I4C3A9_DESTA</name>
<comment type="cofactor">
    <cofactor evidence="1">
        <name>[4Fe-4S] cluster</name>
        <dbReference type="ChEBI" id="CHEBI:49883"/>
    </cofactor>
</comment>
<evidence type="ECO:0000259" key="6">
    <source>
        <dbReference type="Pfam" id="PF09989"/>
    </source>
</evidence>
<evidence type="ECO:0000256" key="1">
    <source>
        <dbReference type="ARBA" id="ARBA00001966"/>
    </source>
</evidence>
<dbReference type="GO" id="GO:0051536">
    <property type="term" value="F:iron-sulfur cluster binding"/>
    <property type="evidence" value="ECO:0007669"/>
    <property type="project" value="UniProtKB-KW"/>
</dbReference>
<evidence type="ECO:0000259" key="5">
    <source>
        <dbReference type="Pfam" id="PF01869"/>
    </source>
</evidence>
<dbReference type="InterPro" id="IPR043129">
    <property type="entry name" value="ATPase_NBD"/>
</dbReference>
<keyword evidence="8" id="KW-1185">Reference proteome</keyword>
<evidence type="ECO:0000256" key="2">
    <source>
        <dbReference type="ARBA" id="ARBA00022723"/>
    </source>
</evidence>
<feature type="domain" description="ATPase BadF/BadG/BcrA/BcrD type" evidence="5">
    <location>
        <begin position="303"/>
        <end position="553"/>
    </location>
</feature>
<dbReference type="InterPro" id="IPR008275">
    <property type="entry name" value="CoA_E_activase_dom"/>
</dbReference>
<dbReference type="PATRIC" id="fig|706587.4.peg.1535"/>
<dbReference type="Pfam" id="PF09989">
    <property type="entry name" value="DUF2229"/>
    <property type="match status" value="1"/>
</dbReference>
<dbReference type="KEGG" id="dti:Desti_1337"/>
<evidence type="ECO:0000256" key="3">
    <source>
        <dbReference type="ARBA" id="ARBA00023004"/>
    </source>
</evidence>
<organism evidence="7 8">
    <name type="scientific">Desulfomonile tiedjei (strain ATCC 49306 / DSM 6799 / DCB-1)</name>
    <dbReference type="NCBI Taxonomy" id="706587"/>
    <lineage>
        <taxon>Bacteria</taxon>
        <taxon>Pseudomonadati</taxon>
        <taxon>Thermodesulfobacteriota</taxon>
        <taxon>Desulfomonilia</taxon>
        <taxon>Desulfomonilales</taxon>
        <taxon>Desulfomonilaceae</taxon>
        <taxon>Desulfomonile</taxon>
    </lineage>
</organism>
<dbReference type="EMBL" id="CP003360">
    <property type="protein sequence ID" value="AFM24050.1"/>
    <property type="molecule type" value="Genomic_DNA"/>
</dbReference>
<dbReference type="PANTHER" id="PTHR32329:SF7">
    <property type="entry name" value="ACTIVATOR OF 2-HYDROXYACYL-COA-HYDRATASE"/>
    <property type="match status" value="1"/>
</dbReference>